<comment type="similarity">
    <text evidence="1 7">Belongs to the peptidase M16 family.</text>
</comment>
<feature type="domain" description="Peptidase M16 middle/third" evidence="11">
    <location>
        <begin position="434"/>
        <end position="731"/>
    </location>
</feature>
<dbReference type="SUPFAM" id="SSF63411">
    <property type="entry name" value="LuxS/MPP-like metallohydrolase"/>
    <property type="match status" value="4"/>
</dbReference>
<dbReference type="EMBL" id="BSXT01001120">
    <property type="protein sequence ID" value="GMF38836.1"/>
    <property type="molecule type" value="Genomic_DNA"/>
</dbReference>
<evidence type="ECO:0000259" key="10">
    <source>
        <dbReference type="Pfam" id="PF05193"/>
    </source>
</evidence>
<dbReference type="Proteomes" id="UP001165121">
    <property type="component" value="Unassembled WGS sequence"/>
</dbReference>
<evidence type="ECO:0000259" key="9">
    <source>
        <dbReference type="Pfam" id="PF00675"/>
    </source>
</evidence>
<evidence type="ECO:0000313" key="13">
    <source>
        <dbReference type="EMBL" id="GMF38836.1"/>
    </source>
</evidence>
<dbReference type="Pfam" id="PF00675">
    <property type="entry name" value="Peptidase_M16"/>
    <property type="match status" value="1"/>
</dbReference>
<evidence type="ECO:0000256" key="5">
    <source>
        <dbReference type="ARBA" id="ARBA00022833"/>
    </source>
</evidence>
<name>A0A9W6XHX7_9STRA</name>
<dbReference type="AlphaFoldDB" id="A0A9W6XHX7"/>
<evidence type="ECO:0000256" key="8">
    <source>
        <dbReference type="SAM" id="MobiDB-lite"/>
    </source>
</evidence>
<feature type="domain" description="Peptidase M16 N-terminal" evidence="9">
    <location>
        <begin position="80"/>
        <end position="212"/>
    </location>
</feature>
<feature type="domain" description="Coenzyme PQQ synthesis protein F-like C-terminal lobe" evidence="12">
    <location>
        <begin position="863"/>
        <end position="967"/>
    </location>
</feature>
<dbReference type="InterPro" id="IPR032632">
    <property type="entry name" value="Peptidase_M16_M"/>
</dbReference>
<evidence type="ECO:0000256" key="2">
    <source>
        <dbReference type="ARBA" id="ARBA00022670"/>
    </source>
</evidence>
<keyword evidence="5" id="KW-0862">Zinc</keyword>
<feature type="domain" description="Peptidase M16 C-terminal" evidence="10">
    <location>
        <begin position="235"/>
        <end position="406"/>
    </location>
</feature>
<feature type="compositionally biased region" description="Acidic residues" evidence="8">
    <location>
        <begin position="58"/>
        <end position="73"/>
    </location>
</feature>
<reference evidence="13" key="1">
    <citation type="submission" date="2023-04" db="EMBL/GenBank/DDBJ databases">
        <title>Phytophthora fragariaefolia NBRC 109709.</title>
        <authorList>
            <person name="Ichikawa N."/>
            <person name="Sato H."/>
            <person name="Tonouchi N."/>
        </authorList>
    </citation>
    <scope>NUCLEOTIDE SEQUENCE</scope>
    <source>
        <strain evidence="13">NBRC 109709</strain>
    </source>
</reference>
<protein>
    <submittedName>
        <fullName evidence="13">Unnamed protein product</fullName>
    </submittedName>
</protein>
<dbReference type="PANTHER" id="PTHR43690:SF18">
    <property type="entry name" value="INSULIN-DEGRADING ENZYME-RELATED"/>
    <property type="match status" value="1"/>
</dbReference>
<evidence type="ECO:0000259" key="12">
    <source>
        <dbReference type="Pfam" id="PF22456"/>
    </source>
</evidence>
<accession>A0A9W6XHX7</accession>
<dbReference type="PANTHER" id="PTHR43690">
    <property type="entry name" value="NARDILYSIN"/>
    <property type="match status" value="1"/>
</dbReference>
<keyword evidence="2" id="KW-0645">Protease</keyword>
<dbReference type="Pfam" id="PF22456">
    <property type="entry name" value="PqqF-like_C_4"/>
    <property type="match status" value="1"/>
</dbReference>
<dbReference type="Pfam" id="PF16187">
    <property type="entry name" value="Peptidase_M16_M"/>
    <property type="match status" value="1"/>
</dbReference>
<dbReference type="GO" id="GO:0005737">
    <property type="term" value="C:cytoplasm"/>
    <property type="evidence" value="ECO:0007669"/>
    <property type="project" value="UniProtKB-ARBA"/>
</dbReference>
<evidence type="ECO:0000313" key="14">
    <source>
        <dbReference type="Proteomes" id="UP001165121"/>
    </source>
</evidence>
<dbReference type="OrthoDB" id="952271at2759"/>
<dbReference type="InterPro" id="IPR054734">
    <property type="entry name" value="PqqF-like_C_4"/>
</dbReference>
<keyword evidence="14" id="KW-1185">Reference proteome</keyword>
<keyword evidence="6" id="KW-0482">Metalloprotease</keyword>
<dbReference type="InterPro" id="IPR001431">
    <property type="entry name" value="Pept_M16_Zn_BS"/>
</dbReference>
<dbReference type="InterPro" id="IPR050626">
    <property type="entry name" value="Peptidase_M16"/>
</dbReference>
<evidence type="ECO:0000256" key="3">
    <source>
        <dbReference type="ARBA" id="ARBA00022723"/>
    </source>
</evidence>
<feature type="region of interest" description="Disordered" evidence="8">
    <location>
        <begin position="36"/>
        <end position="78"/>
    </location>
</feature>
<evidence type="ECO:0000256" key="6">
    <source>
        <dbReference type="ARBA" id="ARBA00023049"/>
    </source>
</evidence>
<dbReference type="InterPro" id="IPR007863">
    <property type="entry name" value="Peptidase_M16_C"/>
</dbReference>
<organism evidence="13 14">
    <name type="scientific">Phytophthora fragariaefolia</name>
    <dbReference type="NCBI Taxonomy" id="1490495"/>
    <lineage>
        <taxon>Eukaryota</taxon>
        <taxon>Sar</taxon>
        <taxon>Stramenopiles</taxon>
        <taxon>Oomycota</taxon>
        <taxon>Peronosporomycetes</taxon>
        <taxon>Peronosporales</taxon>
        <taxon>Peronosporaceae</taxon>
        <taxon>Phytophthora</taxon>
    </lineage>
</organism>
<dbReference type="PROSITE" id="PS00143">
    <property type="entry name" value="INSULINASE"/>
    <property type="match status" value="1"/>
</dbReference>
<comment type="caution">
    <text evidence="13">The sequence shown here is derived from an EMBL/GenBank/DDBJ whole genome shotgun (WGS) entry which is preliminary data.</text>
</comment>
<dbReference type="Pfam" id="PF05193">
    <property type="entry name" value="Peptidase_M16_C"/>
    <property type="match status" value="1"/>
</dbReference>
<keyword evidence="3" id="KW-0479">Metal-binding</keyword>
<proteinExistence type="inferred from homology"/>
<evidence type="ECO:0000256" key="7">
    <source>
        <dbReference type="RuleBase" id="RU004447"/>
    </source>
</evidence>
<gene>
    <name evidence="13" type="ORF">Pfra01_001132900</name>
</gene>
<dbReference type="InterPro" id="IPR011249">
    <property type="entry name" value="Metalloenz_LuxS/M16"/>
</dbReference>
<dbReference type="GO" id="GO:0004222">
    <property type="term" value="F:metalloendopeptidase activity"/>
    <property type="evidence" value="ECO:0007669"/>
    <property type="project" value="InterPro"/>
</dbReference>
<dbReference type="InterPro" id="IPR011765">
    <property type="entry name" value="Pept_M16_N"/>
</dbReference>
<dbReference type="GO" id="GO:0046872">
    <property type="term" value="F:metal ion binding"/>
    <property type="evidence" value="ECO:0007669"/>
    <property type="project" value="UniProtKB-KW"/>
</dbReference>
<sequence>MAATRVSLDAFRSPADQKRYRRVTLANGLQVLLVQSDAGPVRGDEASARDSVSSTDGTDVDSAEEDAGEGEEETRDHAPPLAAACLAVEVGSLADPVGLPGLAHYLEHMMFMGSAKYPAEDALEVFLSAHGGSSNGATECESTRFVFDVDAAYLEPALDMFASLFVAPLLRREAMERELKAVESEFQRVRNNNPVRLQQVMCEASVQGHPYSRCFTWGNAESLKHIPEQEGVDVREQMVEFFNRHYVAPAMKLCVYGCESLDVLELYVTHSFGDIPRSRVDHETPAFEMLGVPYGGGANQYPSIIRVVPVGEKCSMRLYWMLPAMLNYYRQKPWYYVGHLLGHEGPNSIASTLKRRNWATDVVTGTSDRDAYEFGSFGTVFEVRVALTEDGLSCWEQVAQVIFDALHLCSLQAKRDELPAWIYEELQSSSEMDFRFQEDAKAPVSLCRELSELMLSRHNIQQTCEGDLLRYELVQGDFDISSVRALLSGLSVDNVRVVLLASSFRESLNFEELQTERWFGTKYMMKPIAASVLSAWSKVSDYSTQWTPLPTPNPFMPRDFSVLPYEPASKWDVDVPPNLIFTTPQTQLWYKRDRTFLVPKTSISFLIMLPASTPATHMLAELHVEVVRHRLQHTLGQASAANFDVELDVRDEAVEVVITGFSDTLPALVRAVMQEVLRPSETSEFESELILAREELQRGYLNATLSPRAKAYELRLQILESSTVTSDDKLEVLQSKEGRGKELAADLSRFANTVLGRSKDVPAIRCLVIGNMSCEAAVSLVLEMEAVVTGDSTFELDFEPEIEHEPAVPPILAQRCHTIALPPTTNGLLVRRESERVGERNSVVEVYFQIGKVKPEDRAYALLLRAILAQPLFHELRTRQQLGYTVICSIRDTHGVLGLSVSVQSASHAAGAVAKKLDVFMHEVFPHNYLLSEKGLTPKRFAAHVQTLQKIYSQPDSTMVEQSERYWEEIVSGRLEFDLDVRIAKALGDCTRQGLIKRYMSWLQGSTSCCNDCIDHPHGVSKASHRTNKTHGPRKLRVHVVGKCSPFKPLEQLLPPSKTPVILTGDLHDFKRELQCHCHIGNVNKLV</sequence>
<dbReference type="GO" id="GO:0006508">
    <property type="term" value="P:proteolysis"/>
    <property type="evidence" value="ECO:0007669"/>
    <property type="project" value="UniProtKB-KW"/>
</dbReference>
<evidence type="ECO:0000259" key="11">
    <source>
        <dbReference type="Pfam" id="PF16187"/>
    </source>
</evidence>
<dbReference type="Gene3D" id="3.30.830.10">
    <property type="entry name" value="Metalloenzyme, LuxS/M16 peptidase-like"/>
    <property type="match status" value="4"/>
</dbReference>
<keyword evidence="4" id="KW-0378">Hydrolase</keyword>
<evidence type="ECO:0000256" key="4">
    <source>
        <dbReference type="ARBA" id="ARBA00022801"/>
    </source>
</evidence>
<evidence type="ECO:0000256" key="1">
    <source>
        <dbReference type="ARBA" id="ARBA00007261"/>
    </source>
</evidence>